<dbReference type="Gene3D" id="1.10.10.10">
    <property type="entry name" value="Winged helix-like DNA-binding domain superfamily/Winged helix DNA-binding domain"/>
    <property type="match status" value="1"/>
</dbReference>
<evidence type="ECO:0000313" key="2">
    <source>
        <dbReference type="EMBL" id="RVU19835.1"/>
    </source>
</evidence>
<accession>A0A437PC85</accession>
<dbReference type="GO" id="GO:0006355">
    <property type="term" value="P:regulation of DNA-templated transcription"/>
    <property type="evidence" value="ECO:0007669"/>
    <property type="project" value="InterPro"/>
</dbReference>
<keyword evidence="3" id="KW-1185">Reference proteome</keyword>
<dbReference type="InterPro" id="IPR000792">
    <property type="entry name" value="Tscrpt_reg_LuxR_C"/>
</dbReference>
<dbReference type="RefSeq" id="WP_127728218.1">
    <property type="nucleotide sequence ID" value="NZ_SACP01000005.1"/>
</dbReference>
<dbReference type="SMART" id="SM00421">
    <property type="entry name" value="HTH_LUXR"/>
    <property type="match status" value="1"/>
</dbReference>
<dbReference type="InterPro" id="IPR036388">
    <property type="entry name" value="WH-like_DNA-bd_sf"/>
</dbReference>
<dbReference type="InterPro" id="IPR016032">
    <property type="entry name" value="Sig_transdc_resp-reg_C-effctor"/>
</dbReference>
<sequence>MVDSEQLSALIGDIYDAALDPALWPAVVRATSVFVGGGSCNLSRTDSLNHDLDVSVDWGSDPHYMHLMATEYGRIYPLPPLIMAYARPGDLVWADMLMPYEDFLRTRFYREWARPQGLCDAVGVVLEKSATTFATVTVMLYERHGRVDDGVRERMRLLGPHFRRAVAIGRILEQRPVLGSSYAAVLDSVSAGIFLLDRSGRLVRSNAAGERLLERGHPLRRQAGRLAAPAEATTRALDEAVAQAVRGRDGGPAQGTALPLGETIDDGWVAHVLPLSPGRQGLPAEAPAAAAVFVQRVTLDRPHALEAIAKQYNITPAEMRVLVCVTEANGIREIAGLLGCAETTVRTHLRRIFEKTGARRQADVIKLLASFSGPLG</sequence>
<dbReference type="AlphaFoldDB" id="A0A437PC85"/>
<evidence type="ECO:0000259" key="1">
    <source>
        <dbReference type="SMART" id="SM00421"/>
    </source>
</evidence>
<proteinExistence type="predicted"/>
<name>A0A437PC85_9HYPH</name>
<reference evidence="2 3" key="1">
    <citation type="submission" date="2019-01" db="EMBL/GenBank/DDBJ databases">
        <authorList>
            <person name="Chen W.-M."/>
        </authorList>
    </citation>
    <scope>NUCLEOTIDE SEQUENCE [LARGE SCALE GENOMIC DNA]</scope>
    <source>
        <strain evidence="2 3">TER-1</strain>
    </source>
</reference>
<organism evidence="2 3">
    <name type="scientific">Methylobacterium oryzihabitans</name>
    <dbReference type="NCBI Taxonomy" id="2499852"/>
    <lineage>
        <taxon>Bacteria</taxon>
        <taxon>Pseudomonadati</taxon>
        <taxon>Pseudomonadota</taxon>
        <taxon>Alphaproteobacteria</taxon>
        <taxon>Hyphomicrobiales</taxon>
        <taxon>Methylobacteriaceae</taxon>
        <taxon>Methylobacterium</taxon>
    </lineage>
</organism>
<dbReference type="SUPFAM" id="SSF46894">
    <property type="entry name" value="C-terminal effector domain of the bipartite response regulators"/>
    <property type="match status" value="1"/>
</dbReference>
<evidence type="ECO:0000313" key="3">
    <source>
        <dbReference type="Proteomes" id="UP000286997"/>
    </source>
</evidence>
<dbReference type="SUPFAM" id="SSF55785">
    <property type="entry name" value="PYP-like sensor domain (PAS domain)"/>
    <property type="match status" value="1"/>
</dbReference>
<comment type="caution">
    <text evidence="2">The sequence shown here is derived from an EMBL/GenBank/DDBJ whole genome shotgun (WGS) entry which is preliminary data.</text>
</comment>
<dbReference type="GO" id="GO:0003677">
    <property type="term" value="F:DNA binding"/>
    <property type="evidence" value="ECO:0007669"/>
    <property type="project" value="InterPro"/>
</dbReference>
<dbReference type="Pfam" id="PF00196">
    <property type="entry name" value="GerE"/>
    <property type="match status" value="1"/>
</dbReference>
<dbReference type="OrthoDB" id="6697591at2"/>
<gene>
    <name evidence="2" type="ORF">EOE48_07795</name>
</gene>
<dbReference type="CDD" id="cd06170">
    <property type="entry name" value="LuxR_C_like"/>
    <property type="match status" value="1"/>
</dbReference>
<dbReference type="InterPro" id="IPR035965">
    <property type="entry name" value="PAS-like_dom_sf"/>
</dbReference>
<feature type="domain" description="HTH luxR-type" evidence="1">
    <location>
        <begin position="311"/>
        <end position="368"/>
    </location>
</feature>
<protein>
    <submittedName>
        <fullName evidence="2">LuxR family transcriptional regulator</fullName>
    </submittedName>
</protein>
<dbReference type="Proteomes" id="UP000286997">
    <property type="component" value="Unassembled WGS sequence"/>
</dbReference>
<dbReference type="EMBL" id="SACP01000005">
    <property type="protein sequence ID" value="RVU19835.1"/>
    <property type="molecule type" value="Genomic_DNA"/>
</dbReference>